<evidence type="ECO:0000256" key="1">
    <source>
        <dbReference type="SAM" id="Phobius"/>
    </source>
</evidence>
<dbReference type="EMBL" id="ARYK01000001">
    <property type="protein sequence ID" value="KCZ94445.1"/>
    <property type="molecule type" value="Genomic_DNA"/>
</dbReference>
<dbReference type="OrthoDB" id="4960523at2"/>
<sequence>MVRIVYDAAGKPVKVPPLQDIAQARPEFASGPRIWDETLAPALQARESDRRETLRRAWRKTFVAALIPGLLLVVGGIAMPFLLGGWMLILFFGVPLSVILIAGMDWLNIYAMKNATKELVLSAACQCFGFTYDTLAPDIARVTDFRSLVAAGKAYNAKYGSPGAKPGTKNRKRGAQTRITTPFGSASFGASNATGPECPTPAYEALEAASLLPAHDSRHFEDLIKGERAGAAFSLVEAKLETTGDNGGTVFQGLLFHVDYPQRFLGRTLMARSRWWKRGKAAKALKKVSLVSAELDKAFTVYSTDQVEARALLTPDRMERLIALERHFSAGKLRGLFEDGHMTLALEAPNQFEAGSIFKPLVNPDRFTTALIELGLVCDMIDGFLTRDWVQDKL</sequence>
<reference evidence="2 3" key="1">
    <citation type="journal article" date="2014" name="Antonie Van Leeuwenhoek">
        <title>Hyphomonas beringensis sp. nov. and Hyphomonas chukchiensis sp. nov., isolated from surface seawater of the Bering Sea and Chukchi Sea.</title>
        <authorList>
            <person name="Li C."/>
            <person name="Lai Q."/>
            <person name="Li G."/>
            <person name="Dong C."/>
            <person name="Wang J."/>
            <person name="Liao Y."/>
            <person name="Shao Z."/>
        </authorList>
    </citation>
    <scope>NUCLEOTIDE SEQUENCE [LARGE SCALE GENOMIC DNA]</scope>
    <source>
        <strain evidence="2 3">MHS-2</strain>
    </source>
</reference>
<dbReference type="STRING" id="1280950.HJO_03685"/>
<dbReference type="eggNOG" id="COG0457">
    <property type="taxonomic scope" value="Bacteria"/>
</dbReference>
<evidence type="ECO:0000313" key="3">
    <source>
        <dbReference type="Proteomes" id="UP000025171"/>
    </source>
</evidence>
<gene>
    <name evidence="2" type="ORF">HJO_03685</name>
</gene>
<dbReference type="PATRIC" id="fig|1280950.3.peg.751"/>
<keyword evidence="1" id="KW-0812">Transmembrane</keyword>
<feature type="transmembrane region" description="Helical" evidence="1">
    <location>
        <begin position="61"/>
        <end position="82"/>
    </location>
</feature>
<dbReference type="InterPro" id="IPR021484">
    <property type="entry name" value="DUF3137"/>
</dbReference>
<evidence type="ECO:0000313" key="2">
    <source>
        <dbReference type="EMBL" id="KCZ94445.1"/>
    </source>
</evidence>
<dbReference type="Pfam" id="PF11335">
    <property type="entry name" value="DUF3137"/>
    <property type="match status" value="1"/>
</dbReference>
<dbReference type="RefSeq" id="WP_051618126.1">
    <property type="nucleotide sequence ID" value="NZ_ARYK01000001.1"/>
</dbReference>
<accession>A0A059FUT2</accession>
<feature type="transmembrane region" description="Helical" evidence="1">
    <location>
        <begin position="88"/>
        <end position="107"/>
    </location>
</feature>
<organism evidence="2 3">
    <name type="scientific">Hyphomonas johnsonii MHS-2</name>
    <dbReference type="NCBI Taxonomy" id="1280950"/>
    <lineage>
        <taxon>Bacteria</taxon>
        <taxon>Pseudomonadati</taxon>
        <taxon>Pseudomonadota</taxon>
        <taxon>Alphaproteobacteria</taxon>
        <taxon>Hyphomonadales</taxon>
        <taxon>Hyphomonadaceae</taxon>
        <taxon>Hyphomonas</taxon>
    </lineage>
</organism>
<keyword evidence="3" id="KW-1185">Reference proteome</keyword>
<protein>
    <recommendedName>
        <fullName evidence="4">Galanin</fullName>
    </recommendedName>
</protein>
<keyword evidence="1" id="KW-1133">Transmembrane helix</keyword>
<evidence type="ECO:0008006" key="4">
    <source>
        <dbReference type="Google" id="ProtNLM"/>
    </source>
</evidence>
<keyword evidence="1" id="KW-0472">Membrane</keyword>
<proteinExistence type="predicted"/>
<comment type="caution">
    <text evidence="2">The sequence shown here is derived from an EMBL/GenBank/DDBJ whole genome shotgun (WGS) entry which is preliminary data.</text>
</comment>
<dbReference type="AlphaFoldDB" id="A0A059FUT2"/>
<dbReference type="Proteomes" id="UP000025171">
    <property type="component" value="Unassembled WGS sequence"/>
</dbReference>
<name>A0A059FUT2_9PROT</name>